<dbReference type="AlphaFoldDB" id="A0AA39QYV0"/>
<gene>
    <name evidence="1" type="ORF">JMJ35_007067</name>
</gene>
<dbReference type="Proteomes" id="UP001166286">
    <property type="component" value="Unassembled WGS sequence"/>
</dbReference>
<proteinExistence type="predicted"/>
<organism evidence="1 2">
    <name type="scientific">Cladonia borealis</name>
    <dbReference type="NCBI Taxonomy" id="184061"/>
    <lineage>
        <taxon>Eukaryota</taxon>
        <taxon>Fungi</taxon>
        <taxon>Dikarya</taxon>
        <taxon>Ascomycota</taxon>
        <taxon>Pezizomycotina</taxon>
        <taxon>Lecanoromycetes</taxon>
        <taxon>OSLEUM clade</taxon>
        <taxon>Lecanoromycetidae</taxon>
        <taxon>Lecanorales</taxon>
        <taxon>Lecanorineae</taxon>
        <taxon>Cladoniaceae</taxon>
        <taxon>Cladonia</taxon>
    </lineage>
</organism>
<protein>
    <submittedName>
        <fullName evidence="1">Uncharacterized protein</fullName>
    </submittedName>
</protein>
<keyword evidence="2" id="KW-1185">Reference proteome</keyword>
<dbReference type="EMBL" id="JAFEKC020000015">
    <property type="protein sequence ID" value="KAK0510635.1"/>
    <property type="molecule type" value="Genomic_DNA"/>
</dbReference>
<sequence length="139" mass="15981">MLATDPTFIATLDQAAILCNDMLAMREAMLVLYRKFATNSRLVASRRHCVDGTIRIMFYEAGCTGFSIKYILWILPVKPRPHAHPQVHFAQTNKAFLLQSERYQPFPTPTTPCTKNNGFSWLRRKGTKKALKRQGRGWH</sequence>
<evidence type="ECO:0000313" key="1">
    <source>
        <dbReference type="EMBL" id="KAK0510635.1"/>
    </source>
</evidence>
<name>A0AA39QYV0_9LECA</name>
<evidence type="ECO:0000313" key="2">
    <source>
        <dbReference type="Proteomes" id="UP001166286"/>
    </source>
</evidence>
<comment type="caution">
    <text evidence="1">The sequence shown here is derived from an EMBL/GenBank/DDBJ whole genome shotgun (WGS) entry which is preliminary data.</text>
</comment>
<reference evidence="1" key="1">
    <citation type="submission" date="2023-03" db="EMBL/GenBank/DDBJ databases">
        <title>Complete genome of Cladonia borealis.</title>
        <authorList>
            <person name="Park H."/>
        </authorList>
    </citation>
    <scope>NUCLEOTIDE SEQUENCE</scope>
    <source>
        <strain evidence="1">ANT050790</strain>
    </source>
</reference>
<accession>A0AA39QYV0</accession>